<name>A0A250I975_9BACT</name>
<dbReference type="InterPro" id="IPR002401">
    <property type="entry name" value="Cyt_P450_E_grp-I"/>
</dbReference>
<dbReference type="GO" id="GO:0005506">
    <property type="term" value="F:iron ion binding"/>
    <property type="evidence" value="ECO:0007669"/>
    <property type="project" value="InterPro"/>
</dbReference>
<dbReference type="GO" id="GO:0016705">
    <property type="term" value="F:oxidoreductase activity, acting on paired donors, with incorporation or reduction of molecular oxygen"/>
    <property type="evidence" value="ECO:0007669"/>
    <property type="project" value="InterPro"/>
</dbReference>
<dbReference type="InterPro" id="IPR050196">
    <property type="entry name" value="Cytochrome_P450_Monoox"/>
</dbReference>
<dbReference type="KEGG" id="mbd:MEBOL_000959"/>
<evidence type="ECO:0000256" key="9">
    <source>
        <dbReference type="SAM" id="MobiDB-lite"/>
    </source>
</evidence>
<gene>
    <name evidence="10" type="ORF">MEBOL_000959</name>
</gene>
<dbReference type="EMBL" id="CP022163">
    <property type="protein sequence ID" value="ATB27516.1"/>
    <property type="molecule type" value="Genomic_DNA"/>
</dbReference>
<comment type="cofactor">
    <cofactor evidence="7">
        <name>heme</name>
        <dbReference type="ChEBI" id="CHEBI:30413"/>
    </cofactor>
</comment>
<keyword evidence="2 7" id="KW-0349">Heme</keyword>
<dbReference type="Proteomes" id="UP000217289">
    <property type="component" value="Chromosome"/>
</dbReference>
<dbReference type="PANTHER" id="PTHR24291:SF50">
    <property type="entry name" value="BIFUNCTIONAL ALBAFLAVENONE MONOOXYGENASE_TERPENE SYNTHASE"/>
    <property type="match status" value="1"/>
</dbReference>
<feature type="compositionally biased region" description="Pro residues" evidence="9">
    <location>
        <begin position="7"/>
        <end position="17"/>
    </location>
</feature>
<keyword evidence="3 7" id="KW-0479">Metal-binding</keyword>
<keyword evidence="6 8" id="KW-0503">Monooxygenase</keyword>
<dbReference type="PROSITE" id="PS00086">
    <property type="entry name" value="CYTOCHROME_P450"/>
    <property type="match status" value="1"/>
</dbReference>
<dbReference type="InterPro" id="IPR001128">
    <property type="entry name" value="Cyt_P450"/>
</dbReference>
<evidence type="ECO:0000256" key="7">
    <source>
        <dbReference type="PIRSR" id="PIRSR602401-1"/>
    </source>
</evidence>
<keyword evidence="11" id="KW-1185">Reference proteome</keyword>
<keyword evidence="4 8" id="KW-0560">Oxidoreductase</keyword>
<dbReference type="PRINTS" id="PR00463">
    <property type="entry name" value="EP450I"/>
</dbReference>
<dbReference type="Gene3D" id="1.10.630.10">
    <property type="entry name" value="Cytochrome P450"/>
    <property type="match status" value="1"/>
</dbReference>
<protein>
    <submittedName>
        <fullName evidence="10">Cytochrome</fullName>
    </submittedName>
</protein>
<dbReference type="AlphaFoldDB" id="A0A250I975"/>
<accession>A0A250I975</accession>
<evidence type="ECO:0000256" key="2">
    <source>
        <dbReference type="ARBA" id="ARBA00022617"/>
    </source>
</evidence>
<sequence>MFDRMTDPPPASPPMSASPPKANGVPLLGVLPYLASQPLAYLHQARERHGDLFYAKVGPMQLLVANHPRHAEHVLSRRNTVYAKGGPLWEVLRPYLGNGLLMSEGDYWLRQRRLMQPLFTQQRLVALSDLMLEAIDAGLEHWREPAERALPFDVDRAFSKLTMMISARVIFGRGMSAQEAQVLGSHVTHVIDSMVGNMLTKSIPSWVPLPGRRRYQQALKDVDEGLLRLIQRSGASDETADNDGLLASFIRARTSQVAEPLTAKELRDETMTLFLGGHQTTAYALTWSIYFLTLYPQVEQRMRAEVEALGGRRPTFSDLAALPYMRMVIQESMRARPPVWWIPRKALEDDEIDGHHIPAGTVVAPIMFTIHHHPEIWESPMEFDPERFTPERSANRHRFAWVPFGSGPRKCIGEHFSMMESQLALARIVQKFRFKGVPGRQVTPTLLTTLGTKDGVFVQLIPNE</sequence>
<dbReference type="GO" id="GO:0020037">
    <property type="term" value="F:heme binding"/>
    <property type="evidence" value="ECO:0007669"/>
    <property type="project" value="InterPro"/>
</dbReference>
<feature type="binding site" description="axial binding residue" evidence="7">
    <location>
        <position position="411"/>
    </location>
    <ligand>
        <name>heme</name>
        <dbReference type="ChEBI" id="CHEBI:30413"/>
    </ligand>
    <ligandPart>
        <name>Fe</name>
        <dbReference type="ChEBI" id="CHEBI:18248"/>
    </ligandPart>
</feature>
<feature type="region of interest" description="Disordered" evidence="9">
    <location>
        <begin position="1"/>
        <end position="20"/>
    </location>
</feature>
<dbReference type="InterPro" id="IPR017972">
    <property type="entry name" value="Cyt_P450_CS"/>
</dbReference>
<keyword evidence="5 7" id="KW-0408">Iron</keyword>
<evidence type="ECO:0000256" key="3">
    <source>
        <dbReference type="ARBA" id="ARBA00022723"/>
    </source>
</evidence>
<dbReference type="GO" id="GO:0004497">
    <property type="term" value="F:monooxygenase activity"/>
    <property type="evidence" value="ECO:0007669"/>
    <property type="project" value="UniProtKB-KW"/>
</dbReference>
<evidence type="ECO:0000256" key="1">
    <source>
        <dbReference type="ARBA" id="ARBA00010617"/>
    </source>
</evidence>
<evidence type="ECO:0000256" key="5">
    <source>
        <dbReference type="ARBA" id="ARBA00023004"/>
    </source>
</evidence>
<organism evidence="10 11">
    <name type="scientific">Melittangium boletus DSM 14713</name>
    <dbReference type="NCBI Taxonomy" id="1294270"/>
    <lineage>
        <taxon>Bacteria</taxon>
        <taxon>Pseudomonadati</taxon>
        <taxon>Myxococcota</taxon>
        <taxon>Myxococcia</taxon>
        <taxon>Myxococcales</taxon>
        <taxon>Cystobacterineae</taxon>
        <taxon>Archangiaceae</taxon>
        <taxon>Melittangium</taxon>
    </lineage>
</organism>
<evidence type="ECO:0000256" key="4">
    <source>
        <dbReference type="ARBA" id="ARBA00023002"/>
    </source>
</evidence>
<evidence type="ECO:0000313" key="11">
    <source>
        <dbReference type="Proteomes" id="UP000217289"/>
    </source>
</evidence>
<dbReference type="RefSeq" id="WP_095976310.1">
    <property type="nucleotide sequence ID" value="NZ_CP022163.1"/>
</dbReference>
<dbReference type="Pfam" id="PF00067">
    <property type="entry name" value="p450"/>
    <property type="match status" value="1"/>
</dbReference>
<reference evidence="10 11" key="1">
    <citation type="submission" date="2017-06" db="EMBL/GenBank/DDBJ databases">
        <authorList>
            <person name="Kim H.J."/>
            <person name="Triplett B.A."/>
        </authorList>
    </citation>
    <scope>NUCLEOTIDE SEQUENCE [LARGE SCALE GENOMIC DNA]</scope>
    <source>
        <strain evidence="10 11">DSM 14713</strain>
    </source>
</reference>
<evidence type="ECO:0000256" key="6">
    <source>
        <dbReference type="ARBA" id="ARBA00023033"/>
    </source>
</evidence>
<evidence type="ECO:0000256" key="8">
    <source>
        <dbReference type="RuleBase" id="RU000461"/>
    </source>
</evidence>
<dbReference type="PRINTS" id="PR00385">
    <property type="entry name" value="P450"/>
</dbReference>
<evidence type="ECO:0000313" key="10">
    <source>
        <dbReference type="EMBL" id="ATB27516.1"/>
    </source>
</evidence>
<proteinExistence type="inferred from homology"/>
<dbReference type="OrthoDB" id="9764248at2"/>
<dbReference type="SUPFAM" id="SSF48264">
    <property type="entry name" value="Cytochrome P450"/>
    <property type="match status" value="1"/>
</dbReference>
<dbReference type="InterPro" id="IPR036396">
    <property type="entry name" value="Cyt_P450_sf"/>
</dbReference>
<comment type="similarity">
    <text evidence="1 8">Belongs to the cytochrome P450 family.</text>
</comment>
<dbReference type="PANTHER" id="PTHR24291">
    <property type="entry name" value="CYTOCHROME P450 FAMILY 4"/>
    <property type="match status" value="1"/>
</dbReference>